<dbReference type="AlphaFoldDB" id="A0A9Q0Q903"/>
<protein>
    <submittedName>
        <fullName evidence="1">Uncharacterized protein</fullName>
    </submittedName>
</protein>
<organism evidence="1 2">
    <name type="scientific">Salix koriyanagi</name>
    <dbReference type="NCBI Taxonomy" id="2511006"/>
    <lineage>
        <taxon>Eukaryota</taxon>
        <taxon>Viridiplantae</taxon>
        <taxon>Streptophyta</taxon>
        <taxon>Embryophyta</taxon>
        <taxon>Tracheophyta</taxon>
        <taxon>Spermatophyta</taxon>
        <taxon>Magnoliopsida</taxon>
        <taxon>eudicotyledons</taxon>
        <taxon>Gunneridae</taxon>
        <taxon>Pentapetalae</taxon>
        <taxon>rosids</taxon>
        <taxon>fabids</taxon>
        <taxon>Malpighiales</taxon>
        <taxon>Salicaceae</taxon>
        <taxon>Saliceae</taxon>
        <taxon>Salix</taxon>
    </lineage>
</organism>
<dbReference type="Proteomes" id="UP001151752">
    <property type="component" value="Chromosome 1"/>
</dbReference>
<proteinExistence type="predicted"/>
<reference evidence="1" key="1">
    <citation type="submission" date="2022-11" db="EMBL/GenBank/DDBJ databases">
        <authorList>
            <person name="Hyden B.L."/>
            <person name="Feng K."/>
            <person name="Yates T."/>
            <person name="Jawdy S."/>
            <person name="Smart L.B."/>
            <person name="Muchero W."/>
        </authorList>
    </citation>
    <scope>NUCLEOTIDE SEQUENCE</scope>
    <source>
        <tissue evidence="1">Shoot tip</tissue>
    </source>
</reference>
<dbReference type="EMBL" id="JAPFFM010000016">
    <property type="protein sequence ID" value="KAJ6702203.1"/>
    <property type="molecule type" value="Genomic_DNA"/>
</dbReference>
<evidence type="ECO:0000313" key="2">
    <source>
        <dbReference type="Proteomes" id="UP001151752"/>
    </source>
</evidence>
<name>A0A9Q0Q903_9ROSI</name>
<sequence length="81" mass="9406">MVCSNIFIKEIIYKKHSLPCCQEAIFPSNKILIHATIGGPRRKRDLFRLSAVYYFIGRRCNSVFSMIQSGKWNSSSNGKWY</sequence>
<comment type="caution">
    <text evidence="1">The sequence shown here is derived from an EMBL/GenBank/DDBJ whole genome shotgun (WGS) entry which is preliminary data.</text>
</comment>
<gene>
    <name evidence="1" type="ORF">OIU74_013367</name>
</gene>
<keyword evidence="2" id="KW-1185">Reference proteome</keyword>
<evidence type="ECO:0000313" key="1">
    <source>
        <dbReference type="EMBL" id="KAJ6702203.1"/>
    </source>
</evidence>
<accession>A0A9Q0Q903</accession>
<reference evidence="1" key="2">
    <citation type="journal article" date="2023" name="Int. J. Mol. Sci.">
        <title>De Novo Assembly and Annotation of 11 Diverse Shrub Willow (Salix) Genomes Reveals Novel Gene Organization in Sex-Linked Regions.</title>
        <authorList>
            <person name="Hyden B."/>
            <person name="Feng K."/>
            <person name="Yates T.B."/>
            <person name="Jawdy S."/>
            <person name="Cereghino C."/>
            <person name="Smart L.B."/>
            <person name="Muchero W."/>
        </authorList>
    </citation>
    <scope>NUCLEOTIDE SEQUENCE</scope>
    <source>
        <tissue evidence="1">Shoot tip</tissue>
    </source>
</reference>